<gene>
    <name evidence="3" type="ORF">ACFO0J_17145</name>
</gene>
<name>A0ABV8S3Z1_9BURK</name>
<organism evidence="3 4">
    <name type="scientific">Castellaniella hirudinis</name>
    <dbReference type="NCBI Taxonomy" id="1144617"/>
    <lineage>
        <taxon>Bacteria</taxon>
        <taxon>Pseudomonadati</taxon>
        <taxon>Pseudomonadota</taxon>
        <taxon>Betaproteobacteria</taxon>
        <taxon>Burkholderiales</taxon>
        <taxon>Alcaligenaceae</taxon>
        <taxon>Castellaniella</taxon>
    </lineage>
</organism>
<keyword evidence="2" id="KW-0472">Membrane</keyword>
<proteinExistence type="predicted"/>
<evidence type="ECO:0000313" key="4">
    <source>
        <dbReference type="Proteomes" id="UP001595756"/>
    </source>
</evidence>
<dbReference type="EMBL" id="JBHSDY010000011">
    <property type="protein sequence ID" value="MFC4299770.1"/>
    <property type="molecule type" value="Genomic_DNA"/>
</dbReference>
<evidence type="ECO:0008006" key="5">
    <source>
        <dbReference type="Google" id="ProtNLM"/>
    </source>
</evidence>
<reference evidence="4" key="1">
    <citation type="journal article" date="2019" name="Int. J. Syst. Evol. Microbiol.">
        <title>The Global Catalogue of Microorganisms (GCM) 10K type strain sequencing project: providing services to taxonomists for standard genome sequencing and annotation.</title>
        <authorList>
            <consortium name="The Broad Institute Genomics Platform"/>
            <consortium name="The Broad Institute Genome Sequencing Center for Infectious Disease"/>
            <person name="Wu L."/>
            <person name="Ma J."/>
        </authorList>
    </citation>
    <scope>NUCLEOTIDE SEQUENCE [LARGE SCALE GENOMIC DNA]</scope>
    <source>
        <strain evidence="4">CGMCC 1.19029</strain>
    </source>
</reference>
<feature type="region of interest" description="Disordered" evidence="1">
    <location>
        <begin position="162"/>
        <end position="196"/>
    </location>
</feature>
<feature type="transmembrane region" description="Helical" evidence="2">
    <location>
        <begin position="6"/>
        <end position="23"/>
    </location>
</feature>
<accession>A0ABV8S3Z1</accession>
<feature type="transmembrane region" description="Helical" evidence="2">
    <location>
        <begin position="123"/>
        <end position="145"/>
    </location>
</feature>
<evidence type="ECO:0000256" key="1">
    <source>
        <dbReference type="SAM" id="MobiDB-lite"/>
    </source>
</evidence>
<keyword evidence="4" id="KW-1185">Reference proteome</keyword>
<feature type="compositionally biased region" description="Polar residues" evidence="1">
    <location>
        <begin position="172"/>
        <end position="191"/>
    </location>
</feature>
<dbReference type="RefSeq" id="WP_376814303.1">
    <property type="nucleotide sequence ID" value="NZ_JBHSDY010000011.1"/>
</dbReference>
<protein>
    <recommendedName>
        <fullName evidence="5">SHOCT domain-containing protein</fullName>
    </recommendedName>
</protein>
<evidence type="ECO:0000256" key="2">
    <source>
        <dbReference type="SAM" id="Phobius"/>
    </source>
</evidence>
<evidence type="ECO:0000313" key="3">
    <source>
        <dbReference type="EMBL" id="MFC4299770.1"/>
    </source>
</evidence>
<sequence>MTLDLLLRWIAWFLLGSWAFFALRILLYTSEQPTGARAQALRKILLGLITVALGWCFIGIVFLSIGLGVIFPTITMIGAPLSCPAPGQFELFSQGYSYRPGQHGVVREYYCLLPDGHQETVTFLTLLYAGLLYSALLMTVTMWLGRFGLRIVKIKPKDLSPQGMPSGAAAAQPSTGAPPSARSAGTQTRRTGSLEARLGELKALHESGLIDDNAYQARQTEILKEL</sequence>
<comment type="caution">
    <text evidence="3">The sequence shown here is derived from an EMBL/GenBank/DDBJ whole genome shotgun (WGS) entry which is preliminary data.</text>
</comment>
<feature type="transmembrane region" description="Helical" evidence="2">
    <location>
        <begin position="44"/>
        <end position="71"/>
    </location>
</feature>
<dbReference type="Proteomes" id="UP001595756">
    <property type="component" value="Unassembled WGS sequence"/>
</dbReference>
<keyword evidence="2" id="KW-1133">Transmembrane helix</keyword>
<keyword evidence="2" id="KW-0812">Transmembrane</keyword>